<accession>A0A1T2XL35</accession>
<evidence type="ECO:0000313" key="2">
    <source>
        <dbReference type="Proteomes" id="UP000190188"/>
    </source>
</evidence>
<evidence type="ECO:0000313" key="1">
    <source>
        <dbReference type="EMBL" id="OPA80581.1"/>
    </source>
</evidence>
<dbReference type="AlphaFoldDB" id="A0A1T2XL35"/>
<dbReference type="EMBL" id="MSZX01000002">
    <property type="protein sequence ID" value="OPA80581.1"/>
    <property type="molecule type" value="Genomic_DNA"/>
</dbReference>
<proteinExistence type="predicted"/>
<dbReference type="Proteomes" id="UP000190188">
    <property type="component" value="Unassembled WGS sequence"/>
</dbReference>
<gene>
    <name evidence="1" type="ORF">BVG16_07625</name>
</gene>
<organism evidence="1 2">
    <name type="scientific">Paenibacillus selenitireducens</name>
    <dbReference type="NCBI Taxonomy" id="1324314"/>
    <lineage>
        <taxon>Bacteria</taxon>
        <taxon>Bacillati</taxon>
        <taxon>Bacillota</taxon>
        <taxon>Bacilli</taxon>
        <taxon>Bacillales</taxon>
        <taxon>Paenibacillaceae</taxon>
        <taxon>Paenibacillus</taxon>
    </lineage>
</organism>
<protein>
    <submittedName>
        <fullName evidence="1">Uncharacterized protein</fullName>
    </submittedName>
</protein>
<name>A0A1T2XL35_9BACL</name>
<dbReference type="RefSeq" id="WP_078497924.1">
    <property type="nucleotide sequence ID" value="NZ_MSZX01000002.1"/>
</dbReference>
<comment type="caution">
    <text evidence="1">The sequence shown here is derived from an EMBL/GenBank/DDBJ whole genome shotgun (WGS) entry which is preliminary data.</text>
</comment>
<sequence>MKHDRVKDDPNYWRKLPIEASKKFIHIENANYQQMSEEKFLETVIEENPYRESFLKMLLSSQHQGLFLEILKKLSLKGRRYFLFKINGFAIHRTSKLLNISSKKTQNYLNMMGNDVELIRHFALQHQIPPSWLELEKVIEEWEFEFIKYLAPSSNDIETLINNLKKLCKTKSQRINGFRLEGKKDSIYLKVELQESHICIDVYNDIHPLDLGWLQTNLERHFHVLLGYKISIIPGLERVSLICTNGYSEAIYPPGFCSHYVSKRAQT</sequence>
<reference evidence="1 2" key="1">
    <citation type="submission" date="2017-01" db="EMBL/GenBank/DDBJ databases">
        <title>Genome analysis of Paenibacillus selenitrireducens ES3-24.</title>
        <authorList>
            <person name="Xu D."/>
            <person name="Yao R."/>
            <person name="Zheng S."/>
        </authorList>
    </citation>
    <scope>NUCLEOTIDE SEQUENCE [LARGE SCALE GENOMIC DNA]</scope>
    <source>
        <strain evidence="1 2">ES3-24</strain>
    </source>
</reference>
<keyword evidence="2" id="KW-1185">Reference proteome</keyword>